<evidence type="ECO:0000259" key="2">
    <source>
        <dbReference type="Pfam" id="PF01584"/>
    </source>
</evidence>
<reference evidence="3 4" key="1">
    <citation type="submission" date="2019-08" db="EMBL/GenBank/DDBJ databases">
        <authorList>
            <person name="Khan S.A."/>
            <person name="Jeon C.O."/>
            <person name="Jeong S.E."/>
        </authorList>
    </citation>
    <scope>NUCLEOTIDE SEQUENCE [LARGE SCALE GENOMIC DNA]</scope>
    <source>
        <strain evidence="4">IMCC1728</strain>
    </source>
</reference>
<organism evidence="3 4">
    <name type="scientific">Piscinibacter aquaticus</name>
    <dbReference type="NCBI Taxonomy" id="392597"/>
    <lineage>
        <taxon>Bacteria</taxon>
        <taxon>Pseudomonadati</taxon>
        <taxon>Pseudomonadota</taxon>
        <taxon>Betaproteobacteria</taxon>
        <taxon>Burkholderiales</taxon>
        <taxon>Sphaerotilaceae</taxon>
        <taxon>Piscinibacter</taxon>
    </lineage>
</organism>
<feature type="compositionally biased region" description="Polar residues" evidence="1">
    <location>
        <begin position="1"/>
        <end position="13"/>
    </location>
</feature>
<dbReference type="InterPro" id="IPR036061">
    <property type="entry name" value="CheW-like_dom_sf"/>
</dbReference>
<dbReference type="GO" id="GO:0006935">
    <property type="term" value="P:chemotaxis"/>
    <property type="evidence" value="ECO:0007669"/>
    <property type="project" value="InterPro"/>
</dbReference>
<dbReference type="SUPFAM" id="SSF50341">
    <property type="entry name" value="CheW-like"/>
    <property type="match status" value="1"/>
</dbReference>
<dbReference type="GO" id="GO:0007165">
    <property type="term" value="P:signal transduction"/>
    <property type="evidence" value="ECO:0007669"/>
    <property type="project" value="InterPro"/>
</dbReference>
<sequence>MRNAKVGSSTLFTGTRRARPGIRRDPGPFRFPSPPATAHQGLRRPAVCVTSHSKAPSAVCRQRPSPLLYRRTSYHFHHYSLRAGSAGGRAGPWPGAAVRRATPHDDGSGSVITSRLPVEKAVPKERAVKILPYGEREALFGPDHRLRRIRGLRGRSLPVDCLARLTGGKVDRITDAAAVLVVDGGDGLVGFGVPQLRSIERAHWRHDLPIAGGGRPEMVTVGEPAARRTLELLDLVARAGRLRAEALAASA</sequence>
<feature type="domain" description="CheW-like" evidence="2">
    <location>
        <begin position="122"/>
        <end position="212"/>
    </location>
</feature>
<evidence type="ECO:0000313" key="3">
    <source>
        <dbReference type="EMBL" id="TXC67535.1"/>
    </source>
</evidence>
<dbReference type="Proteomes" id="UP000321832">
    <property type="component" value="Unassembled WGS sequence"/>
</dbReference>
<dbReference type="Pfam" id="PF01584">
    <property type="entry name" value="CheW"/>
    <property type="match status" value="1"/>
</dbReference>
<name>A0A5C6U715_9BURK</name>
<accession>A0A5C6U715</accession>
<proteinExistence type="predicted"/>
<protein>
    <recommendedName>
        <fullName evidence="2">CheW-like domain-containing protein</fullName>
    </recommendedName>
</protein>
<comment type="caution">
    <text evidence="3">The sequence shown here is derived from an EMBL/GenBank/DDBJ whole genome shotgun (WGS) entry which is preliminary data.</text>
</comment>
<dbReference type="AlphaFoldDB" id="A0A5C6U715"/>
<dbReference type="InterPro" id="IPR002545">
    <property type="entry name" value="CheW-lke_dom"/>
</dbReference>
<dbReference type="EMBL" id="VOPW01000001">
    <property type="protein sequence ID" value="TXC67535.1"/>
    <property type="molecule type" value="Genomic_DNA"/>
</dbReference>
<evidence type="ECO:0000313" key="4">
    <source>
        <dbReference type="Proteomes" id="UP000321832"/>
    </source>
</evidence>
<evidence type="ECO:0000256" key="1">
    <source>
        <dbReference type="SAM" id="MobiDB-lite"/>
    </source>
</evidence>
<keyword evidence="4" id="KW-1185">Reference proteome</keyword>
<gene>
    <name evidence="3" type="ORF">FSC37_14050</name>
</gene>
<feature type="region of interest" description="Disordered" evidence="1">
    <location>
        <begin position="1"/>
        <end position="42"/>
    </location>
</feature>